<reference evidence="1 2" key="1">
    <citation type="submission" date="2017-02" db="EMBL/GenBank/DDBJ databases">
        <title>Draft genome of Saccharomonospora sp. 154.</title>
        <authorList>
            <person name="Alonso-Carmona G.S."/>
            <person name="De La Haba R."/>
            <person name="Vera-Gargallo B."/>
            <person name="Sandoval-Trujillo A.H."/>
            <person name="Ramirez-Duran N."/>
            <person name="Ventosa A."/>
        </authorList>
    </citation>
    <scope>NUCLEOTIDE SEQUENCE [LARGE SCALE GENOMIC DNA]</scope>
    <source>
        <strain evidence="1 2">LRS4.154</strain>
    </source>
</reference>
<evidence type="ECO:0000313" key="1">
    <source>
        <dbReference type="EMBL" id="OQO93774.1"/>
    </source>
</evidence>
<accession>A0A1V9AA25</accession>
<name>A0A1V9AA25_SACPI</name>
<proteinExistence type="predicted"/>
<dbReference type="AlphaFoldDB" id="A0A1V9AA25"/>
<dbReference type="Proteomes" id="UP000192591">
    <property type="component" value="Unassembled WGS sequence"/>
</dbReference>
<dbReference type="NCBIfam" id="NF038083">
    <property type="entry name" value="CU044_5270_fam"/>
    <property type="match status" value="1"/>
</dbReference>
<evidence type="ECO:0008006" key="3">
    <source>
        <dbReference type="Google" id="ProtNLM"/>
    </source>
</evidence>
<sequence length="353" mass="37874">MSRHDPGGTGGVSRVWTEAELDEALDALHADVRADEAVVERARSGLPPTSECGPLPRRRGPSRWWVAAAVAGLVAAGATVTQILPSGDGVGVSAAATLERASGSAAGLATTPGRYRYVETHAWWITTTEVDGARFAWRSEHLRETWVPHRQTDEWWHRRDVTGEREWVLGSEEQARAAGVEFTPGEVDEGEWRVPCGDWFAEQPCTRPGGWHNPTPEWQAGLPRDPGALLDRLRRDAPDNTRGDVELLVLAAQALRSGLLTEEVRSALYAALASLPGLEVTAERANVDGRVGTALGMDDGTVLEEIIIDPDTGRFLGDRQVASGGSDLPEGTVLSYTAVSVSVVDAAGKRPEG</sequence>
<gene>
    <name evidence="1" type="ORF">B1813_04390</name>
</gene>
<evidence type="ECO:0000313" key="2">
    <source>
        <dbReference type="Proteomes" id="UP000192591"/>
    </source>
</evidence>
<dbReference type="InterPro" id="IPR047789">
    <property type="entry name" value="CU044_5270-like"/>
</dbReference>
<protein>
    <recommendedName>
        <fullName evidence="3">CU044_5270 family protein</fullName>
    </recommendedName>
</protein>
<dbReference type="STRING" id="1962155.B1813_04390"/>
<keyword evidence="2" id="KW-1185">Reference proteome</keyword>
<organism evidence="1 2">
    <name type="scientific">Saccharomonospora piscinae</name>
    <dbReference type="NCBI Taxonomy" id="687388"/>
    <lineage>
        <taxon>Bacteria</taxon>
        <taxon>Bacillati</taxon>
        <taxon>Actinomycetota</taxon>
        <taxon>Actinomycetes</taxon>
        <taxon>Pseudonocardiales</taxon>
        <taxon>Pseudonocardiaceae</taxon>
        <taxon>Saccharomonospora</taxon>
    </lineage>
</organism>
<comment type="caution">
    <text evidence="1">The sequence shown here is derived from an EMBL/GenBank/DDBJ whole genome shotgun (WGS) entry which is preliminary data.</text>
</comment>
<dbReference type="RefSeq" id="WP_081190707.1">
    <property type="nucleotide sequence ID" value="NZ_MWIH01000003.1"/>
</dbReference>
<dbReference type="EMBL" id="MWIH01000003">
    <property type="protein sequence ID" value="OQO93774.1"/>
    <property type="molecule type" value="Genomic_DNA"/>
</dbReference>